<reference evidence="1" key="1">
    <citation type="submission" date="2018-02" db="EMBL/GenBank/DDBJ databases">
        <title>The genomes of Aspergillus section Nigri reveals drivers in fungal speciation.</title>
        <authorList>
            <consortium name="DOE Joint Genome Institute"/>
            <person name="Vesth T.C."/>
            <person name="Nybo J."/>
            <person name="Theobald S."/>
            <person name="Brandl J."/>
            <person name="Frisvad J.C."/>
            <person name="Nielsen K.F."/>
            <person name="Lyhne E.K."/>
            <person name="Kogle M.E."/>
            <person name="Kuo A."/>
            <person name="Riley R."/>
            <person name="Clum A."/>
            <person name="Nolan M."/>
            <person name="Lipzen A."/>
            <person name="Salamov A."/>
            <person name="Henrissat B."/>
            <person name="Wiebenga A."/>
            <person name="De vries R.P."/>
            <person name="Grigoriev I.V."/>
            <person name="Mortensen U.H."/>
            <person name="Andersen M.R."/>
            <person name="Baker S.E."/>
        </authorList>
    </citation>
    <scope>NUCLEOTIDE SEQUENCE</scope>
    <source>
        <strain evidence="1">CBS 621.78</strain>
    </source>
</reference>
<evidence type="ECO:0000313" key="1">
    <source>
        <dbReference type="EMBL" id="RAH45237.1"/>
    </source>
</evidence>
<evidence type="ECO:0000313" key="2">
    <source>
        <dbReference type="Proteomes" id="UP000249057"/>
    </source>
</evidence>
<accession>A0ACD1G7I2</accession>
<proteinExistence type="predicted"/>
<gene>
    <name evidence="1" type="ORF">BO95DRAFT_464306</name>
</gene>
<sequence>MSSEPPRAPKPKRSRRQSLVARNHARYEKTRHLTPYALLELDLRQEECVAHPVRARTFAPEVYSHLSEAQRAHLRQLAEDGGPDLSDLRGYPRTQPTKSPGPTAPASASASASHQASTLPPTSTYTPSIEEPSPASFSPLNPSSSPTSHSASFPEPSEPSEPSPRNPTKPTPYLYGPSKTFTTHAPDHSPLRPHHHHHHHHHHHRHHRSISDDPRHRRRHRRPRSRPRRTGSVLRRRVLLQEARRGSVARYGLGAAGFWHRRRRPDGRLESQAEADARRARARRAWSQEDYRVVFEALASVKSAVAEGGRGVRGRNGGSRRGKGGSRSRRSGSGSGSGEKGE</sequence>
<keyword evidence="2" id="KW-1185">Reference proteome</keyword>
<dbReference type="EMBL" id="KZ825347">
    <property type="protein sequence ID" value="RAH45237.1"/>
    <property type="molecule type" value="Genomic_DNA"/>
</dbReference>
<organism evidence="1 2">
    <name type="scientific">Aspergillus brunneoviolaceus CBS 621.78</name>
    <dbReference type="NCBI Taxonomy" id="1450534"/>
    <lineage>
        <taxon>Eukaryota</taxon>
        <taxon>Fungi</taxon>
        <taxon>Dikarya</taxon>
        <taxon>Ascomycota</taxon>
        <taxon>Pezizomycotina</taxon>
        <taxon>Eurotiomycetes</taxon>
        <taxon>Eurotiomycetidae</taxon>
        <taxon>Eurotiales</taxon>
        <taxon>Aspergillaceae</taxon>
        <taxon>Aspergillus</taxon>
        <taxon>Aspergillus subgen. Circumdati</taxon>
    </lineage>
</organism>
<name>A0ACD1G7I2_9EURO</name>
<protein>
    <submittedName>
        <fullName evidence="1">Uncharacterized protein</fullName>
    </submittedName>
</protein>
<dbReference type="Proteomes" id="UP000249057">
    <property type="component" value="Unassembled WGS sequence"/>
</dbReference>